<dbReference type="AlphaFoldDB" id="A0A8B8M833"/>
<dbReference type="GO" id="GO:0016020">
    <property type="term" value="C:membrane"/>
    <property type="evidence" value="ECO:0007669"/>
    <property type="project" value="UniProtKB-SubCell"/>
</dbReference>
<evidence type="ECO:0000256" key="1">
    <source>
        <dbReference type="ARBA" id="ARBA00004479"/>
    </source>
</evidence>
<name>A0A8B8M833_ABRPR</name>
<reference evidence="12" key="1">
    <citation type="journal article" date="2019" name="Toxins">
        <title>Detection of Abrin-Like and Prepropulchellin-Like Toxin Genes and Transcripts Using Whole Genome Sequencing and Full-Length Transcript Sequencing of Abrus precatorius.</title>
        <authorList>
            <person name="Hovde B.T."/>
            <person name="Daligault H.E."/>
            <person name="Hanschen E.R."/>
            <person name="Kunde Y.A."/>
            <person name="Johnson M.B."/>
            <person name="Starkenburg S.R."/>
            <person name="Johnson S.L."/>
        </authorList>
    </citation>
    <scope>NUCLEOTIDE SEQUENCE [LARGE SCALE GENOMIC DNA]</scope>
</reference>
<keyword evidence="8 11" id="KW-0472">Membrane</keyword>
<sequence>MLNGKSNLLYLDISHNHLSGGLTNCWKNWKSLLHINLGSNNLTGEIPPSMGLLSNLTTLHLHENELYGEITPMLRNCPLLVFNVRENNFSGNIPNWIPQSAKALQLRSNQFSGNIPPQICQMSSLIILDIGDNRISGHIPNCLNNITSLVFNNASISKLTFYFDLGGAFYFFFETLKLFTKGQASEYVKTLHFMTLVDLSSNDLSGTIPPQLFSLIGLHSLNLSFNKLEGRIPEEIGNMKNMESLDLSSNQLWGEIPQSMSSLSFLGVLNLSFNNLTGKIPSGTQLQGFTELSYIGNRDLCGLPLKNICLPDGQSKDTKPMDEDEDESEFLLWFYIGIECGFAVGFLGFCCCIFLNRKWRHAYFKFLYSLKDRLCRGCHRD</sequence>
<dbReference type="Gene3D" id="3.80.10.10">
    <property type="entry name" value="Ribonuclease Inhibitor"/>
    <property type="match status" value="1"/>
</dbReference>
<keyword evidence="3" id="KW-0433">Leucine-rich repeat</keyword>
<keyword evidence="6" id="KW-0677">Repeat</keyword>
<dbReference type="Pfam" id="PF13855">
    <property type="entry name" value="LRR_8"/>
    <property type="match status" value="1"/>
</dbReference>
<dbReference type="Pfam" id="PF00560">
    <property type="entry name" value="LRR_1"/>
    <property type="match status" value="4"/>
</dbReference>
<keyword evidence="4 11" id="KW-0812">Transmembrane</keyword>
<protein>
    <submittedName>
        <fullName evidence="13">Receptor-like protein EIX2</fullName>
    </submittedName>
</protein>
<evidence type="ECO:0000256" key="5">
    <source>
        <dbReference type="ARBA" id="ARBA00022729"/>
    </source>
</evidence>
<keyword evidence="10" id="KW-0325">Glycoprotein</keyword>
<evidence type="ECO:0000313" key="12">
    <source>
        <dbReference type="Proteomes" id="UP000694853"/>
    </source>
</evidence>
<proteinExistence type="inferred from homology"/>
<accession>A0A8B8M833</accession>
<dbReference type="OrthoDB" id="1423838at2759"/>
<evidence type="ECO:0000256" key="8">
    <source>
        <dbReference type="ARBA" id="ARBA00023136"/>
    </source>
</evidence>
<dbReference type="InterPro" id="IPR032675">
    <property type="entry name" value="LRR_dom_sf"/>
</dbReference>
<keyword evidence="7 11" id="KW-1133">Transmembrane helix</keyword>
<dbReference type="InterPro" id="IPR046956">
    <property type="entry name" value="RLP23-like"/>
</dbReference>
<organism evidence="12 13">
    <name type="scientific">Abrus precatorius</name>
    <name type="common">Indian licorice</name>
    <name type="synonym">Glycine abrus</name>
    <dbReference type="NCBI Taxonomy" id="3816"/>
    <lineage>
        <taxon>Eukaryota</taxon>
        <taxon>Viridiplantae</taxon>
        <taxon>Streptophyta</taxon>
        <taxon>Embryophyta</taxon>
        <taxon>Tracheophyta</taxon>
        <taxon>Spermatophyta</taxon>
        <taxon>Magnoliopsida</taxon>
        <taxon>eudicotyledons</taxon>
        <taxon>Gunneridae</taxon>
        <taxon>Pentapetalae</taxon>
        <taxon>rosids</taxon>
        <taxon>fabids</taxon>
        <taxon>Fabales</taxon>
        <taxon>Fabaceae</taxon>
        <taxon>Papilionoideae</taxon>
        <taxon>50 kb inversion clade</taxon>
        <taxon>NPAAA clade</taxon>
        <taxon>indigoferoid/millettioid clade</taxon>
        <taxon>Abreae</taxon>
        <taxon>Abrus</taxon>
    </lineage>
</organism>
<dbReference type="GeneID" id="113871778"/>
<dbReference type="PRINTS" id="PR00019">
    <property type="entry name" value="LEURICHRPT"/>
</dbReference>
<evidence type="ECO:0000256" key="7">
    <source>
        <dbReference type="ARBA" id="ARBA00022989"/>
    </source>
</evidence>
<dbReference type="KEGG" id="aprc:113871778"/>
<evidence type="ECO:0000256" key="2">
    <source>
        <dbReference type="ARBA" id="ARBA00009592"/>
    </source>
</evidence>
<evidence type="ECO:0000256" key="11">
    <source>
        <dbReference type="SAM" id="Phobius"/>
    </source>
</evidence>
<evidence type="ECO:0000256" key="6">
    <source>
        <dbReference type="ARBA" id="ARBA00022737"/>
    </source>
</evidence>
<keyword evidence="5" id="KW-0732">Signal</keyword>
<comment type="subcellular location">
    <subcellularLocation>
        <location evidence="1">Membrane</location>
        <topology evidence="1">Single-pass type I membrane protein</topology>
    </subcellularLocation>
</comment>
<evidence type="ECO:0000256" key="9">
    <source>
        <dbReference type="ARBA" id="ARBA00023170"/>
    </source>
</evidence>
<dbReference type="FunFam" id="3.80.10.10:FF:000111">
    <property type="entry name" value="LRR receptor-like serine/threonine-protein kinase ERECTA"/>
    <property type="match status" value="1"/>
</dbReference>
<reference evidence="13" key="2">
    <citation type="submission" date="2025-08" db="UniProtKB">
        <authorList>
            <consortium name="RefSeq"/>
        </authorList>
    </citation>
    <scope>IDENTIFICATION</scope>
    <source>
        <tissue evidence="13">Young leaves</tissue>
    </source>
</reference>
<evidence type="ECO:0000313" key="13">
    <source>
        <dbReference type="RefSeq" id="XP_027364685.1"/>
    </source>
</evidence>
<keyword evidence="9" id="KW-0675">Receptor</keyword>
<dbReference type="PANTHER" id="PTHR48063">
    <property type="entry name" value="LRR RECEPTOR-LIKE KINASE"/>
    <property type="match status" value="1"/>
</dbReference>
<dbReference type="InterPro" id="IPR001611">
    <property type="entry name" value="Leu-rich_rpt"/>
</dbReference>
<gene>
    <name evidence="13" type="primary">LOC113871778</name>
</gene>
<dbReference type="PANTHER" id="PTHR48063:SF52">
    <property type="entry name" value="LRR RECEPTOR-LIKE KINASE FAMILY PROTEIN"/>
    <property type="match status" value="1"/>
</dbReference>
<evidence type="ECO:0000256" key="3">
    <source>
        <dbReference type="ARBA" id="ARBA00022614"/>
    </source>
</evidence>
<dbReference type="RefSeq" id="XP_027364685.1">
    <property type="nucleotide sequence ID" value="XM_027508884.1"/>
</dbReference>
<dbReference type="Proteomes" id="UP000694853">
    <property type="component" value="Unplaced"/>
</dbReference>
<feature type="transmembrane region" description="Helical" evidence="11">
    <location>
        <begin position="330"/>
        <end position="355"/>
    </location>
</feature>
<evidence type="ECO:0000256" key="4">
    <source>
        <dbReference type="ARBA" id="ARBA00022692"/>
    </source>
</evidence>
<keyword evidence="12" id="KW-1185">Reference proteome</keyword>
<comment type="similarity">
    <text evidence="2">Belongs to the RLP family.</text>
</comment>
<dbReference type="SUPFAM" id="SSF52058">
    <property type="entry name" value="L domain-like"/>
    <property type="match status" value="1"/>
</dbReference>
<evidence type="ECO:0000256" key="10">
    <source>
        <dbReference type="ARBA" id="ARBA00023180"/>
    </source>
</evidence>